<dbReference type="HAMAP" id="MF_00321">
    <property type="entry name" value="GTPase_EngB"/>
    <property type="match status" value="1"/>
</dbReference>
<dbReference type="EMBL" id="SZUV01000002">
    <property type="protein sequence ID" value="TQN49724.1"/>
    <property type="molecule type" value="Genomic_DNA"/>
</dbReference>
<comment type="cofactor">
    <cofactor evidence="1">
        <name>Mg(2+)</name>
        <dbReference type="ChEBI" id="CHEBI:18420"/>
    </cofactor>
</comment>
<dbReference type="GO" id="GO:0005829">
    <property type="term" value="C:cytosol"/>
    <property type="evidence" value="ECO:0007669"/>
    <property type="project" value="TreeGrafter"/>
</dbReference>
<dbReference type="InterPro" id="IPR019987">
    <property type="entry name" value="GTP-bd_ribosome_bio_YsxC"/>
</dbReference>
<dbReference type="CDD" id="cd01876">
    <property type="entry name" value="YihA_EngB"/>
    <property type="match status" value="1"/>
</dbReference>
<dbReference type="GO" id="GO:0046872">
    <property type="term" value="F:metal ion binding"/>
    <property type="evidence" value="ECO:0007669"/>
    <property type="project" value="UniProtKB-KW"/>
</dbReference>
<dbReference type="Pfam" id="PF01926">
    <property type="entry name" value="MMR_HSR1"/>
    <property type="match status" value="1"/>
</dbReference>
<dbReference type="PANTHER" id="PTHR11649">
    <property type="entry name" value="MSS1/TRME-RELATED GTP-BINDING PROTEIN"/>
    <property type="match status" value="1"/>
</dbReference>
<dbReference type="Proteomes" id="UP000315403">
    <property type="component" value="Unassembled WGS sequence"/>
</dbReference>
<organism evidence="13 14">
    <name type="scientific">Acidithiobacillus thiooxidans ATCC 19377</name>
    <dbReference type="NCBI Taxonomy" id="637390"/>
    <lineage>
        <taxon>Bacteria</taxon>
        <taxon>Pseudomonadati</taxon>
        <taxon>Pseudomonadota</taxon>
        <taxon>Acidithiobacillia</taxon>
        <taxon>Acidithiobacillales</taxon>
        <taxon>Acidithiobacillaceae</taxon>
        <taxon>Acidithiobacillus</taxon>
    </lineage>
</organism>
<comment type="function">
    <text evidence="10">Necessary for normal cell division and for the maintenance of normal septation.</text>
</comment>
<gene>
    <name evidence="10 13" type="primary">engB</name>
    <name evidence="13" type="ORF">DLNHIDIE_02509</name>
</gene>
<feature type="region of interest" description="Disordered" evidence="11">
    <location>
        <begin position="229"/>
        <end position="251"/>
    </location>
</feature>
<evidence type="ECO:0000256" key="9">
    <source>
        <dbReference type="ARBA" id="ARBA00023306"/>
    </source>
</evidence>
<dbReference type="NCBIfam" id="TIGR03598">
    <property type="entry name" value="GTPase_YsxC"/>
    <property type="match status" value="1"/>
</dbReference>
<dbReference type="InterPro" id="IPR030393">
    <property type="entry name" value="G_ENGB_dom"/>
</dbReference>
<evidence type="ECO:0000256" key="6">
    <source>
        <dbReference type="ARBA" id="ARBA00022842"/>
    </source>
</evidence>
<sequence length="251" mass="27482">MAASFLSMTFRLPEPTDDDYALSMNHTNPTPFRFAPLRRASFRLSVTQAGQLPPDDGAEVAIAGRSNVGKSSTLNMLTERRALARVSRTPGRTQAINVFDLDPGQRLIDLPGYGYAKVPEALRRSWGPLLEQYLRRRSSLRALILVMDIRHPYGPHDADLIGFAAGCGRPVHVLLNKADKLSRGAALQEMARLRRMPELQGVAMQLFSAQTGQGLDELHQLIAGWLAPGERKETPTSAGVNNEPSKGGEDS</sequence>
<evidence type="ECO:0000256" key="8">
    <source>
        <dbReference type="ARBA" id="ARBA00023210"/>
    </source>
</evidence>
<dbReference type="Gene3D" id="3.40.50.300">
    <property type="entry name" value="P-loop containing nucleotide triphosphate hydrolases"/>
    <property type="match status" value="1"/>
</dbReference>
<protein>
    <recommendedName>
        <fullName evidence="10">Probable GTP-binding protein EngB</fullName>
    </recommendedName>
</protein>
<dbReference type="GO" id="GO:0005525">
    <property type="term" value="F:GTP binding"/>
    <property type="evidence" value="ECO:0007669"/>
    <property type="project" value="UniProtKB-UniRule"/>
</dbReference>
<keyword evidence="7 10" id="KW-0342">GTP-binding</keyword>
<evidence type="ECO:0000259" key="12">
    <source>
        <dbReference type="PROSITE" id="PS51706"/>
    </source>
</evidence>
<feature type="compositionally biased region" description="Polar residues" evidence="11">
    <location>
        <begin position="235"/>
        <end position="244"/>
    </location>
</feature>
<evidence type="ECO:0000256" key="7">
    <source>
        <dbReference type="ARBA" id="ARBA00023134"/>
    </source>
</evidence>
<dbReference type="AlphaFoldDB" id="A0A543Q070"/>
<keyword evidence="9 10" id="KW-0131">Cell cycle</keyword>
<feature type="domain" description="EngB-type G" evidence="12">
    <location>
        <begin position="56"/>
        <end position="228"/>
    </location>
</feature>
<evidence type="ECO:0000256" key="10">
    <source>
        <dbReference type="HAMAP-Rule" id="MF_00321"/>
    </source>
</evidence>
<evidence type="ECO:0000256" key="2">
    <source>
        <dbReference type="ARBA" id="ARBA00009638"/>
    </source>
</evidence>
<proteinExistence type="inferred from homology"/>
<accession>A0A543Q070</accession>
<keyword evidence="6" id="KW-0460">Magnesium</keyword>
<comment type="caution">
    <text evidence="13">The sequence shown here is derived from an EMBL/GenBank/DDBJ whole genome shotgun (WGS) entry which is preliminary data.</text>
</comment>
<keyword evidence="4" id="KW-0479">Metal-binding</keyword>
<reference evidence="13 14" key="1">
    <citation type="submission" date="2019-03" db="EMBL/GenBank/DDBJ databases">
        <title>New insights into Acidothiobacillus thiooxidans sulfur metabolism through coupled gene expression, solution geochemistry, microscopy and spectroscopy analyses.</title>
        <authorList>
            <person name="Camacho D."/>
            <person name="Frazao R."/>
            <person name="Fouillen A."/>
            <person name="Nanci A."/>
            <person name="Lang B.F."/>
            <person name="Apte S.C."/>
            <person name="Baron C."/>
            <person name="Warren L.A."/>
        </authorList>
    </citation>
    <scope>NUCLEOTIDE SEQUENCE [LARGE SCALE GENOMIC DNA]</scope>
    <source>
        <strain evidence="13 14">ATCC 19377</strain>
    </source>
</reference>
<evidence type="ECO:0000256" key="5">
    <source>
        <dbReference type="ARBA" id="ARBA00022741"/>
    </source>
</evidence>
<keyword evidence="8 10" id="KW-0717">Septation</keyword>
<name>A0A543Q070_ACITH</name>
<dbReference type="FunFam" id="3.40.50.300:FF:000098">
    <property type="entry name" value="Probable GTP-binding protein EngB"/>
    <property type="match status" value="1"/>
</dbReference>
<dbReference type="InterPro" id="IPR027417">
    <property type="entry name" value="P-loop_NTPase"/>
</dbReference>
<evidence type="ECO:0000256" key="4">
    <source>
        <dbReference type="ARBA" id="ARBA00022723"/>
    </source>
</evidence>
<keyword evidence="5 10" id="KW-0547">Nucleotide-binding</keyword>
<dbReference type="PROSITE" id="PS51706">
    <property type="entry name" value="G_ENGB"/>
    <property type="match status" value="1"/>
</dbReference>
<dbReference type="SUPFAM" id="SSF52540">
    <property type="entry name" value="P-loop containing nucleoside triphosphate hydrolases"/>
    <property type="match status" value="1"/>
</dbReference>
<evidence type="ECO:0000256" key="11">
    <source>
        <dbReference type="SAM" id="MobiDB-lite"/>
    </source>
</evidence>
<evidence type="ECO:0000256" key="1">
    <source>
        <dbReference type="ARBA" id="ARBA00001946"/>
    </source>
</evidence>
<evidence type="ECO:0000313" key="14">
    <source>
        <dbReference type="Proteomes" id="UP000315403"/>
    </source>
</evidence>
<comment type="similarity">
    <text evidence="2 10">Belongs to the TRAFAC class TrmE-Era-EngA-EngB-Septin-like GTPase superfamily. EngB GTPase family.</text>
</comment>
<dbReference type="InterPro" id="IPR006073">
    <property type="entry name" value="GTP-bd"/>
</dbReference>
<dbReference type="PANTHER" id="PTHR11649:SF13">
    <property type="entry name" value="ENGB-TYPE G DOMAIN-CONTAINING PROTEIN"/>
    <property type="match status" value="1"/>
</dbReference>
<dbReference type="GO" id="GO:0000917">
    <property type="term" value="P:division septum assembly"/>
    <property type="evidence" value="ECO:0007669"/>
    <property type="project" value="UniProtKB-KW"/>
</dbReference>
<evidence type="ECO:0000313" key="13">
    <source>
        <dbReference type="EMBL" id="TQN49724.1"/>
    </source>
</evidence>
<evidence type="ECO:0000256" key="3">
    <source>
        <dbReference type="ARBA" id="ARBA00022618"/>
    </source>
</evidence>
<keyword evidence="3 10" id="KW-0132">Cell division</keyword>